<dbReference type="PROSITE" id="PS51257">
    <property type="entry name" value="PROKAR_LIPOPROTEIN"/>
    <property type="match status" value="1"/>
</dbReference>
<name>A0A510K4W8_9FUSO</name>
<keyword evidence="1" id="KW-0472">Membrane</keyword>
<dbReference type="RefSeq" id="WP_146959489.1">
    <property type="nucleotide sequence ID" value="NZ_AP019834.1"/>
</dbReference>
<evidence type="ECO:0000313" key="2">
    <source>
        <dbReference type="EMBL" id="BBM46669.1"/>
    </source>
</evidence>
<feature type="transmembrane region" description="Helical" evidence="1">
    <location>
        <begin position="467"/>
        <end position="489"/>
    </location>
</feature>
<feature type="transmembrane region" description="Helical" evidence="1">
    <location>
        <begin position="282"/>
        <end position="301"/>
    </location>
</feature>
<evidence type="ECO:0000313" key="3">
    <source>
        <dbReference type="Proteomes" id="UP000321397"/>
    </source>
</evidence>
<keyword evidence="1" id="KW-1133">Transmembrane helix</keyword>
<dbReference type="Proteomes" id="UP000321397">
    <property type="component" value="Chromosome"/>
</dbReference>
<dbReference type="AlphaFoldDB" id="A0A510K4W8"/>
<proteinExistence type="predicted"/>
<feature type="transmembrane region" description="Helical" evidence="1">
    <location>
        <begin position="363"/>
        <end position="390"/>
    </location>
</feature>
<reference evidence="2 3" key="1">
    <citation type="submission" date="2019-07" db="EMBL/GenBank/DDBJ databases">
        <title>Complete Genome Sequence of Leptotrichia wadei Strain JMUB3933.</title>
        <authorList>
            <person name="Watanabe S."/>
            <person name="Cui L."/>
        </authorList>
    </citation>
    <scope>NUCLEOTIDE SEQUENCE [LARGE SCALE GENOMIC DNA]</scope>
    <source>
        <strain evidence="2 3">JMUB3933</strain>
    </source>
</reference>
<feature type="transmembrane region" description="Helical" evidence="1">
    <location>
        <begin position="307"/>
        <end position="326"/>
    </location>
</feature>
<feature type="transmembrane region" description="Helical" evidence="1">
    <location>
        <begin position="402"/>
        <end position="420"/>
    </location>
</feature>
<gene>
    <name evidence="2" type="ORF">JMUB3933_0144</name>
</gene>
<keyword evidence="1" id="KW-0812">Transmembrane</keyword>
<sequence>MSIVKTYKRKLPFLFLAIGILISCISYIVSNMEIKIFTNDINVEAENEILKGTRIYQDIYIPKNLKKYGIIFATYARKNTGKIRVKIVQGSIEKEELIDMSKLKDNDVRYLNLNYKAFKKGIARLIIEGVDGTSGNAVTVYKSEDISLGKMVVNNQNTGKGILQKMEYREANSMTKVQIVLTIFVFFLLIYIDKLIEEKKDKKLYFVTVILMYLLLTIKAPTITVFTEPFAEIVTNYFVNATTMKTINALFSTDAGYLSLYSRLITLIVIKGFRMSPQISVILMQNFAILLMLFINSLFILNNYKKYGNIFFRFTVSLILGSFSIFPFFETHVFVDLPYFNLVAIILISLLDFESLSKKKFILLMISVPILCFSKSYFLVFFPISILIFIVFWKKISKRQKIYLFVLALSALIQIIYMHFYKAYWGGLSPDTNSISFIGKVNNVFYSIVQNLIYLFYPNITPSTNTLSINLMFLIISILGVIVAIYYLYKYKNKESVILIIFIMIILSSALLNTVSKIWSNKVNWENMIGINEDRHSFFILISMLFFGILLIYNYLKKEENEIRRNRKYTLAGLLLFTRFLIFDNPLLPNLKESYSDWNIYSKFYNEKEYLIPLEPSLWYTSKNIDIHYIGYERSYPYRTDEKIVVKKIYLNPYVVKQIHEINFESPIYLTHLYLTRLRADNFNKLKIRGYDSNGNVVVELNQLNDKSRKNIGFRNYKKVKISKVEVFTEDSQEAYVFPEILYGTTLK</sequence>
<organism evidence="2 3">
    <name type="scientific">Leptotrichia wadei</name>
    <dbReference type="NCBI Taxonomy" id="157687"/>
    <lineage>
        <taxon>Bacteria</taxon>
        <taxon>Fusobacteriati</taxon>
        <taxon>Fusobacteriota</taxon>
        <taxon>Fusobacteriia</taxon>
        <taxon>Fusobacteriales</taxon>
        <taxon>Leptotrichiaceae</taxon>
        <taxon>Leptotrichia</taxon>
    </lineage>
</organism>
<feature type="transmembrane region" description="Helical" evidence="1">
    <location>
        <begin position="12"/>
        <end position="29"/>
    </location>
</feature>
<feature type="transmembrane region" description="Helical" evidence="1">
    <location>
        <begin position="536"/>
        <end position="556"/>
    </location>
</feature>
<feature type="transmembrane region" description="Helical" evidence="1">
    <location>
        <begin position="568"/>
        <end position="588"/>
    </location>
</feature>
<accession>A0A510K4W8</accession>
<feature type="transmembrane region" description="Helical" evidence="1">
    <location>
        <begin position="204"/>
        <end position="227"/>
    </location>
</feature>
<dbReference type="EMBL" id="AP019834">
    <property type="protein sequence ID" value="BBM46669.1"/>
    <property type="molecule type" value="Genomic_DNA"/>
</dbReference>
<feature type="transmembrane region" description="Helical" evidence="1">
    <location>
        <begin position="496"/>
        <end position="516"/>
    </location>
</feature>
<evidence type="ECO:0000256" key="1">
    <source>
        <dbReference type="SAM" id="Phobius"/>
    </source>
</evidence>
<feature type="transmembrane region" description="Helical" evidence="1">
    <location>
        <begin position="173"/>
        <end position="192"/>
    </location>
</feature>
<protein>
    <submittedName>
        <fullName evidence="2">Uncharacterized protein</fullName>
    </submittedName>
</protein>